<sequence length="120" mass="13649">MKSLIDILRHDTSSQSIDRVVRLLNQLLHRIESNDTHDGTEDLLLGDRHLIFDVGEDRRLHKVSLVAVFHTSSHQLGTVFLSGGDVLQDGFNLENWTFLTITIDEKSHFSNDFSEFGMSV</sequence>
<gene>
    <name evidence="1" type="ORF">GCK72_008305</name>
</gene>
<accession>A0A6A5GZE0</accession>
<reference evidence="1 2" key="1">
    <citation type="submission" date="2019-12" db="EMBL/GenBank/DDBJ databases">
        <title>Chromosome-level assembly of the Caenorhabditis remanei genome.</title>
        <authorList>
            <person name="Teterina A.A."/>
            <person name="Willis J.H."/>
            <person name="Phillips P.C."/>
        </authorList>
    </citation>
    <scope>NUCLEOTIDE SEQUENCE [LARGE SCALE GENOMIC DNA]</scope>
    <source>
        <strain evidence="1 2">PX506</strain>
        <tissue evidence="1">Whole organism</tissue>
    </source>
</reference>
<dbReference type="CTD" id="78774620"/>
<name>A0A6A5GZE0_CAERE</name>
<comment type="caution">
    <text evidence="1">The sequence shown here is derived from an EMBL/GenBank/DDBJ whole genome shotgun (WGS) entry which is preliminary data.</text>
</comment>
<dbReference type="RefSeq" id="XP_053586336.1">
    <property type="nucleotide sequence ID" value="XM_053726759.1"/>
</dbReference>
<dbReference type="KEGG" id="crq:GCK72_008305"/>
<proteinExistence type="predicted"/>
<dbReference type="Proteomes" id="UP000483820">
    <property type="component" value="Chromosome III"/>
</dbReference>
<dbReference type="EMBL" id="WUAV01000003">
    <property type="protein sequence ID" value="KAF1760059.1"/>
    <property type="molecule type" value="Genomic_DNA"/>
</dbReference>
<evidence type="ECO:0000313" key="1">
    <source>
        <dbReference type="EMBL" id="KAF1760059.1"/>
    </source>
</evidence>
<dbReference type="GeneID" id="78774620"/>
<evidence type="ECO:0000313" key="2">
    <source>
        <dbReference type="Proteomes" id="UP000483820"/>
    </source>
</evidence>
<protein>
    <submittedName>
        <fullName evidence="1">Uncharacterized protein</fullName>
    </submittedName>
</protein>
<organism evidence="1 2">
    <name type="scientific">Caenorhabditis remanei</name>
    <name type="common">Caenorhabditis vulgaris</name>
    <dbReference type="NCBI Taxonomy" id="31234"/>
    <lineage>
        <taxon>Eukaryota</taxon>
        <taxon>Metazoa</taxon>
        <taxon>Ecdysozoa</taxon>
        <taxon>Nematoda</taxon>
        <taxon>Chromadorea</taxon>
        <taxon>Rhabditida</taxon>
        <taxon>Rhabditina</taxon>
        <taxon>Rhabditomorpha</taxon>
        <taxon>Rhabditoidea</taxon>
        <taxon>Rhabditidae</taxon>
        <taxon>Peloderinae</taxon>
        <taxon>Caenorhabditis</taxon>
    </lineage>
</organism>
<dbReference type="AlphaFoldDB" id="A0A6A5GZE0"/>